<dbReference type="AlphaFoldDB" id="A0AA44CHT5"/>
<dbReference type="GO" id="GO:0005886">
    <property type="term" value="C:plasma membrane"/>
    <property type="evidence" value="ECO:0007669"/>
    <property type="project" value="UniProtKB-SubCell"/>
</dbReference>
<proteinExistence type="predicted"/>
<evidence type="ECO:0000256" key="3">
    <source>
        <dbReference type="ARBA" id="ARBA00022692"/>
    </source>
</evidence>
<keyword evidence="5 6" id="KW-0472">Membrane</keyword>
<feature type="transmembrane region" description="Helical" evidence="6">
    <location>
        <begin position="37"/>
        <end position="58"/>
    </location>
</feature>
<accession>A0AA44CHT5</accession>
<reference evidence="7" key="1">
    <citation type="submission" date="2020-03" db="EMBL/GenBank/DDBJ databases">
        <authorList>
            <person name="Kislichkina A."/>
            <person name="Dentovskaya S."/>
            <person name="Shaikhutdinov R."/>
            <person name="Ivanov S."/>
            <person name="Sizova A."/>
            <person name="Solomentsev V."/>
            <person name="Bogun A."/>
        </authorList>
    </citation>
    <scope>NUCLEOTIDE SEQUENCE</scope>
    <source>
        <strain evidence="7">SCPM-O-B-7610</strain>
    </source>
</reference>
<organism evidence="7 8">
    <name type="scientific">Yersinia mollaretii</name>
    <dbReference type="NCBI Taxonomy" id="33060"/>
    <lineage>
        <taxon>Bacteria</taxon>
        <taxon>Pseudomonadati</taxon>
        <taxon>Pseudomonadota</taxon>
        <taxon>Gammaproteobacteria</taxon>
        <taxon>Enterobacterales</taxon>
        <taxon>Yersiniaceae</taxon>
        <taxon>Yersinia</taxon>
    </lineage>
</organism>
<sequence>MTGTPLLINHLVINNLAGLLIITSLLVIIVKKPATSALFYALQSLVLVLIFLVLAETLNAHELYLWSLTAFITKVVLVPWIMYRAFRQMEDPKANGGVIGTASLIFIAAIIILLSYFVVEPVQLPMVSALKPALAVSLGHFLIGLLCIVTQRNILKNIFGYCLMENGAHLMLALLAFRAPELVEIGIATDAIFAVIVMTFMARKIYRTLHTLDVKQLTALKG</sequence>
<dbReference type="NCBIfam" id="NF008556">
    <property type="entry name" value="PRK11492.1"/>
    <property type="match status" value="1"/>
</dbReference>
<comment type="subcellular location">
    <subcellularLocation>
        <location evidence="1">Cell membrane</location>
        <topology evidence="1">Multi-pass membrane protein</topology>
    </subcellularLocation>
</comment>
<gene>
    <name evidence="7" type="primary">hyfE</name>
    <name evidence="7" type="ORF">HB991_00430</name>
</gene>
<evidence type="ECO:0000256" key="5">
    <source>
        <dbReference type="ARBA" id="ARBA00023136"/>
    </source>
</evidence>
<dbReference type="RefSeq" id="WP_050143680.1">
    <property type="nucleotide sequence ID" value="NZ_CABHYE010000034.1"/>
</dbReference>
<feature type="transmembrane region" description="Helical" evidence="6">
    <location>
        <begin position="64"/>
        <end position="86"/>
    </location>
</feature>
<evidence type="ECO:0000256" key="6">
    <source>
        <dbReference type="SAM" id="Phobius"/>
    </source>
</evidence>
<dbReference type="Proteomes" id="UP000712947">
    <property type="component" value="Unassembled WGS sequence"/>
</dbReference>
<dbReference type="PANTHER" id="PTHR38601">
    <property type="entry name" value="HYDROGENASE-4 COMPONENT E"/>
    <property type="match status" value="1"/>
</dbReference>
<evidence type="ECO:0000256" key="4">
    <source>
        <dbReference type="ARBA" id="ARBA00022989"/>
    </source>
</evidence>
<keyword evidence="2" id="KW-1003">Cell membrane</keyword>
<name>A0AA44CHT5_YERMO</name>
<dbReference type="Gene3D" id="1.10.287.3510">
    <property type="match status" value="1"/>
</dbReference>
<evidence type="ECO:0000256" key="1">
    <source>
        <dbReference type="ARBA" id="ARBA00004651"/>
    </source>
</evidence>
<evidence type="ECO:0000313" key="8">
    <source>
        <dbReference type="Proteomes" id="UP000712947"/>
    </source>
</evidence>
<evidence type="ECO:0000256" key="2">
    <source>
        <dbReference type="ARBA" id="ARBA00022475"/>
    </source>
</evidence>
<feature type="transmembrane region" description="Helical" evidence="6">
    <location>
        <begin position="12"/>
        <end position="30"/>
    </location>
</feature>
<dbReference type="InterPro" id="IPR039428">
    <property type="entry name" value="NUOK/Mnh_C1-like"/>
</dbReference>
<dbReference type="EMBL" id="JAASAI010000001">
    <property type="protein sequence ID" value="NIL20992.1"/>
    <property type="molecule type" value="Genomic_DNA"/>
</dbReference>
<keyword evidence="3 6" id="KW-0812">Transmembrane</keyword>
<dbReference type="InterPro" id="IPR038730">
    <property type="entry name" value="HyfE-like"/>
</dbReference>
<keyword evidence="4 6" id="KW-1133">Transmembrane helix</keyword>
<comment type="caution">
    <text evidence="7">The sequence shown here is derived from an EMBL/GenBank/DDBJ whole genome shotgun (WGS) entry which is preliminary data.</text>
</comment>
<evidence type="ECO:0000313" key="7">
    <source>
        <dbReference type="EMBL" id="NIL20992.1"/>
    </source>
</evidence>
<feature type="transmembrane region" description="Helical" evidence="6">
    <location>
        <begin position="158"/>
        <end position="177"/>
    </location>
</feature>
<protein>
    <submittedName>
        <fullName evidence="7">Hydrogenase 4 membrane subunit</fullName>
    </submittedName>
</protein>
<dbReference type="PANTHER" id="PTHR38601:SF1">
    <property type="entry name" value="HYDROGENASE-4 COMPONENT E"/>
    <property type="match status" value="1"/>
</dbReference>
<feature type="transmembrane region" description="Helical" evidence="6">
    <location>
        <begin position="98"/>
        <end position="118"/>
    </location>
</feature>
<dbReference type="Pfam" id="PF00420">
    <property type="entry name" value="Oxidored_q2"/>
    <property type="match status" value="1"/>
</dbReference>
<feature type="transmembrane region" description="Helical" evidence="6">
    <location>
        <begin position="183"/>
        <end position="202"/>
    </location>
</feature>
<feature type="transmembrane region" description="Helical" evidence="6">
    <location>
        <begin position="130"/>
        <end position="149"/>
    </location>
</feature>